<dbReference type="Gene3D" id="3.30.450.20">
    <property type="entry name" value="PAS domain"/>
    <property type="match status" value="1"/>
</dbReference>
<dbReference type="PANTHER" id="PTHR46663">
    <property type="entry name" value="DIGUANYLATE CYCLASE DGCT-RELATED"/>
    <property type="match status" value="1"/>
</dbReference>
<dbReference type="HOGENOM" id="CLU_882139_0_0_6"/>
<dbReference type="Proteomes" id="UP000032266">
    <property type="component" value="Chromosome"/>
</dbReference>
<dbReference type="InterPro" id="IPR000160">
    <property type="entry name" value="GGDEF_dom"/>
</dbReference>
<dbReference type="InterPro" id="IPR000014">
    <property type="entry name" value="PAS"/>
</dbReference>
<sequence length="316" mass="36249">MTDKADEMEIIKARIAEVLFDNPKIAQAMSRVNVFVVDHHPGSKRITASLLPDQAAVESDHNLYGWLEYVHPEDRETIRQQWQDVMTGKRDVFEATYRFQVKGQCYRWISNLGTMVYRSDNVQSGFYIGADRDITEERRLQQLLEEERARLAHMLIHDGFLNIPNRRYLDSQQTLFFHNDGQTPMAILVLDIDNFKDINTELTHKGGDVVLQQVVDALRGCLGPDDLLARYGGDEFVVVLPRSSLEQSRQVAQCMIDTVSTIALPTKRLGQCSISIGLYQGCPQPEQNFWDYFEQADRLLFMAKQAGKARFESGWL</sequence>
<dbReference type="SUPFAM" id="SSF55073">
    <property type="entry name" value="Nucleotide cyclase"/>
    <property type="match status" value="1"/>
</dbReference>
<dbReference type="Pfam" id="PF08447">
    <property type="entry name" value="PAS_3"/>
    <property type="match status" value="1"/>
</dbReference>
<evidence type="ECO:0000259" key="1">
    <source>
        <dbReference type="PROSITE" id="PS50887"/>
    </source>
</evidence>
<dbReference type="SUPFAM" id="SSF55785">
    <property type="entry name" value="PYP-like sensor domain (PAS domain)"/>
    <property type="match status" value="1"/>
</dbReference>
<dbReference type="InterPro" id="IPR029787">
    <property type="entry name" value="Nucleotide_cyclase"/>
</dbReference>
<dbReference type="AlphaFoldDB" id="A0A0C5VD18"/>
<reference evidence="2 3" key="1">
    <citation type="submission" date="2014-01" db="EMBL/GenBank/DDBJ databases">
        <title>Full genme sequencing of cellulolytic bacterium Gynuella sunshinyii YC6258T gen. nov., sp. nov.</title>
        <authorList>
            <person name="Khan H."/>
            <person name="Chung E.J."/>
            <person name="Chung Y.R."/>
        </authorList>
    </citation>
    <scope>NUCLEOTIDE SEQUENCE [LARGE SCALE GENOMIC DNA]</scope>
    <source>
        <strain evidence="2 3">YC6258</strain>
    </source>
</reference>
<proteinExistence type="predicted"/>
<evidence type="ECO:0000313" key="2">
    <source>
        <dbReference type="EMBL" id="AJQ92146.1"/>
    </source>
</evidence>
<name>A0A0C5VD18_9GAMM</name>
<feature type="domain" description="GGDEF" evidence="1">
    <location>
        <begin position="183"/>
        <end position="316"/>
    </location>
</feature>
<evidence type="ECO:0000313" key="3">
    <source>
        <dbReference type="Proteomes" id="UP000032266"/>
    </source>
</evidence>
<keyword evidence="3" id="KW-1185">Reference proteome</keyword>
<protein>
    <submittedName>
        <fullName evidence="2">GGDEF domain</fullName>
    </submittedName>
</protein>
<dbReference type="InterPro" id="IPR013655">
    <property type="entry name" value="PAS_fold_3"/>
</dbReference>
<dbReference type="InterPro" id="IPR052163">
    <property type="entry name" value="DGC-Regulatory_Protein"/>
</dbReference>
<dbReference type="KEGG" id="gsn:YC6258_00090"/>
<dbReference type="Gene3D" id="3.30.70.270">
    <property type="match status" value="1"/>
</dbReference>
<dbReference type="EMBL" id="CP007142">
    <property type="protein sequence ID" value="AJQ92146.1"/>
    <property type="molecule type" value="Genomic_DNA"/>
</dbReference>
<gene>
    <name evidence="2" type="ORF">YC6258_00090</name>
</gene>
<dbReference type="CDD" id="cd01949">
    <property type="entry name" value="GGDEF"/>
    <property type="match status" value="1"/>
</dbReference>
<dbReference type="SMART" id="SM00267">
    <property type="entry name" value="GGDEF"/>
    <property type="match status" value="1"/>
</dbReference>
<dbReference type="InterPro" id="IPR035965">
    <property type="entry name" value="PAS-like_dom_sf"/>
</dbReference>
<dbReference type="STRING" id="1445510.YC6258_00090"/>
<dbReference type="CDD" id="cd00130">
    <property type="entry name" value="PAS"/>
    <property type="match status" value="1"/>
</dbReference>
<organism evidence="2 3">
    <name type="scientific">Gynuella sunshinyii YC6258</name>
    <dbReference type="NCBI Taxonomy" id="1445510"/>
    <lineage>
        <taxon>Bacteria</taxon>
        <taxon>Pseudomonadati</taxon>
        <taxon>Pseudomonadota</taxon>
        <taxon>Gammaproteobacteria</taxon>
        <taxon>Oceanospirillales</taxon>
        <taxon>Saccharospirillaceae</taxon>
        <taxon>Gynuella</taxon>
    </lineage>
</organism>
<accession>A0A0C5VD18</accession>
<dbReference type="InterPro" id="IPR043128">
    <property type="entry name" value="Rev_trsase/Diguanyl_cyclase"/>
</dbReference>
<dbReference type="PANTHER" id="PTHR46663:SF2">
    <property type="entry name" value="GGDEF DOMAIN-CONTAINING PROTEIN"/>
    <property type="match status" value="1"/>
</dbReference>
<dbReference type="NCBIfam" id="TIGR00254">
    <property type="entry name" value="GGDEF"/>
    <property type="match status" value="1"/>
</dbReference>
<dbReference type="PROSITE" id="PS50887">
    <property type="entry name" value="GGDEF"/>
    <property type="match status" value="1"/>
</dbReference>
<dbReference type="Pfam" id="PF00990">
    <property type="entry name" value="GGDEF"/>
    <property type="match status" value="1"/>
</dbReference>